<proteinExistence type="predicted"/>
<keyword evidence="6" id="KW-1185">Reference proteome</keyword>
<keyword evidence="3" id="KW-0804">Transcription</keyword>
<evidence type="ECO:0000259" key="4">
    <source>
        <dbReference type="PROSITE" id="PS50995"/>
    </source>
</evidence>
<dbReference type="InterPro" id="IPR036390">
    <property type="entry name" value="WH_DNA-bd_sf"/>
</dbReference>
<dbReference type="EMBL" id="AJTZ01000005">
    <property type="protein sequence ID" value="EJN94717.1"/>
    <property type="molecule type" value="Genomic_DNA"/>
</dbReference>
<evidence type="ECO:0000313" key="5">
    <source>
        <dbReference type="EMBL" id="EJN94717.1"/>
    </source>
</evidence>
<name>A0ABP2R0A5_STRRT</name>
<sequence>MKLEQSWGYALSKVAQEMDRRFSTHLSSYDIDSRDYGILLTLTNHDSMTQVKISELMFIDRTTVGQLIDSLESKGFVKRQQNPKDRRQNLIAVTRKGQNLVLNSWEEMQQIEQDVIANLSDWQKDLLDSIANKIGGK</sequence>
<evidence type="ECO:0000256" key="3">
    <source>
        <dbReference type="ARBA" id="ARBA00023163"/>
    </source>
</evidence>
<dbReference type="RefSeq" id="WP_003089994.1">
    <property type="nucleotide sequence ID" value="NZ_AJTZ01000005.1"/>
</dbReference>
<dbReference type="PROSITE" id="PS01117">
    <property type="entry name" value="HTH_MARR_1"/>
    <property type="match status" value="1"/>
</dbReference>
<organism evidence="5 6">
    <name type="scientific">Streptococcus ratti FA-1 = DSM 20564</name>
    <dbReference type="NCBI Taxonomy" id="699248"/>
    <lineage>
        <taxon>Bacteria</taxon>
        <taxon>Bacillati</taxon>
        <taxon>Bacillota</taxon>
        <taxon>Bacilli</taxon>
        <taxon>Lactobacillales</taxon>
        <taxon>Streptococcaceae</taxon>
        <taxon>Streptococcus</taxon>
    </lineage>
</organism>
<dbReference type="InterPro" id="IPR000835">
    <property type="entry name" value="HTH_MarR-typ"/>
</dbReference>
<dbReference type="InterPro" id="IPR036388">
    <property type="entry name" value="WH-like_DNA-bd_sf"/>
</dbReference>
<protein>
    <submittedName>
        <fullName evidence="5">Transcriptional regulator</fullName>
    </submittedName>
</protein>
<accession>A0ABP2R0A5</accession>
<reference evidence="5 6" key="1">
    <citation type="submission" date="2009-12" db="EMBL/GenBank/DDBJ databases">
        <authorList>
            <person name="Lefebure T."/>
            <person name="Cornejo O.E."/>
            <person name="Pavinski Bitar P.D."/>
            <person name="Lang P."/>
            <person name="Stanhope M.J."/>
        </authorList>
    </citation>
    <scope>NUCLEOTIDE SEQUENCE [LARGE SCALE GENOMIC DNA]</scope>
    <source>
        <strain evidence="5 6">FA-1</strain>
    </source>
</reference>
<dbReference type="PANTHER" id="PTHR42756">
    <property type="entry name" value="TRANSCRIPTIONAL REGULATOR, MARR"/>
    <property type="match status" value="1"/>
</dbReference>
<evidence type="ECO:0000256" key="2">
    <source>
        <dbReference type="ARBA" id="ARBA00023125"/>
    </source>
</evidence>
<feature type="domain" description="HTH marR-type" evidence="4">
    <location>
        <begin position="4"/>
        <end position="136"/>
    </location>
</feature>
<evidence type="ECO:0000313" key="6">
    <source>
        <dbReference type="Proteomes" id="UP000007815"/>
    </source>
</evidence>
<dbReference type="Pfam" id="PF01047">
    <property type="entry name" value="MarR"/>
    <property type="match status" value="1"/>
</dbReference>
<dbReference type="Proteomes" id="UP000007815">
    <property type="component" value="Unassembled WGS sequence"/>
</dbReference>
<keyword evidence="2" id="KW-0238">DNA-binding</keyword>
<gene>
    <name evidence="5" type="ORF">SRA_09286</name>
</gene>
<comment type="caution">
    <text evidence="5">The sequence shown here is derived from an EMBL/GenBank/DDBJ whole genome shotgun (WGS) entry which is preliminary data.</text>
</comment>
<keyword evidence="1" id="KW-0805">Transcription regulation</keyword>
<dbReference type="PANTHER" id="PTHR42756:SF1">
    <property type="entry name" value="TRANSCRIPTIONAL REPRESSOR OF EMRAB OPERON"/>
    <property type="match status" value="1"/>
</dbReference>
<dbReference type="SUPFAM" id="SSF46785">
    <property type="entry name" value="Winged helix' DNA-binding domain"/>
    <property type="match status" value="1"/>
</dbReference>
<dbReference type="PROSITE" id="PS50995">
    <property type="entry name" value="HTH_MARR_2"/>
    <property type="match status" value="1"/>
</dbReference>
<dbReference type="InterPro" id="IPR023187">
    <property type="entry name" value="Tscrpt_reg_MarR-type_CS"/>
</dbReference>
<dbReference type="PRINTS" id="PR00598">
    <property type="entry name" value="HTHMARR"/>
</dbReference>
<dbReference type="Gene3D" id="1.10.10.10">
    <property type="entry name" value="Winged helix-like DNA-binding domain superfamily/Winged helix DNA-binding domain"/>
    <property type="match status" value="1"/>
</dbReference>
<dbReference type="SMART" id="SM00347">
    <property type="entry name" value="HTH_MARR"/>
    <property type="match status" value="1"/>
</dbReference>
<evidence type="ECO:0000256" key="1">
    <source>
        <dbReference type="ARBA" id="ARBA00023015"/>
    </source>
</evidence>